<keyword evidence="3" id="KW-0496">Mitochondrion</keyword>
<feature type="compositionally biased region" description="Polar residues" evidence="1">
    <location>
        <begin position="32"/>
        <end position="46"/>
    </location>
</feature>
<feature type="region of interest" description="Disordered" evidence="1">
    <location>
        <begin position="32"/>
        <end position="54"/>
    </location>
</feature>
<geneLocation type="mitochondrion" evidence="3"/>
<keyword evidence="2" id="KW-0732">Signal</keyword>
<dbReference type="RefSeq" id="YP_004222144.1">
    <property type="nucleotide sequence ID" value="NC_015091.1"/>
</dbReference>
<reference evidence="3" key="1">
    <citation type="journal article" date="2011" name="Mar. Genomics">
        <title>Crawling through time: Transition of snails to slugs dating back to the Paleozoic, based on mitochondrial phylogenomics.</title>
        <authorList>
            <person name="Medina M."/>
            <person name="Lal S."/>
            <person name="Valles Y."/>
            <person name="Takaoka T.L."/>
            <person name="Dayrat B.A."/>
            <person name="Boore J.L."/>
            <person name="Gosliner T."/>
        </authorList>
    </citation>
    <scope>NUCLEOTIDE SEQUENCE</scope>
</reference>
<dbReference type="EMBL" id="DQ991929">
    <property type="protein sequence ID" value="ABK92224.1"/>
    <property type="molecule type" value="Genomic_DNA"/>
</dbReference>
<feature type="chain" id="PRO_5003213684" evidence="2">
    <location>
        <begin position="33"/>
        <end position="54"/>
    </location>
</feature>
<evidence type="ECO:0000313" key="3">
    <source>
        <dbReference type="EMBL" id="ABK92224.1"/>
    </source>
</evidence>
<accession>E6Y138</accession>
<dbReference type="GeneID" id="10200733"/>
<sequence length="54" mass="5958">MPQLSPMLGFLMSIVTLLSLFLMMNSLKSVSSSVTPTKLNQSSKAKLSSYPFFK</sequence>
<proteinExistence type="predicted"/>
<dbReference type="AlphaFoldDB" id="E6Y138"/>
<dbReference type="CTD" id="4509"/>
<gene>
    <name evidence="3" type="primary">ATP8</name>
</gene>
<evidence type="ECO:0000256" key="2">
    <source>
        <dbReference type="SAM" id="SignalP"/>
    </source>
</evidence>
<name>E6Y138_9GAST</name>
<feature type="signal peptide" evidence="2">
    <location>
        <begin position="1"/>
        <end position="32"/>
    </location>
</feature>
<organism evidence="3">
    <name type="scientific">Berthellina sp. TLT-2006</name>
    <dbReference type="NCBI Taxonomy" id="407122"/>
    <lineage>
        <taxon>Eukaryota</taxon>
        <taxon>Metazoa</taxon>
        <taxon>Spiralia</taxon>
        <taxon>Lophotrochozoa</taxon>
        <taxon>Mollusca</taxon>
        <taxon>Gastropoda</taxon>
        <taxon>Heterobranchia</taxon>
        <taxon>Euthyneura</taxon>
        <taxon>Nudipleura</taxon>
        <taxon>Pleurobranchida</taxon>
        <taxon>Pleurobranchoidea</taxon>
        <taxon>Pleurobranchidae</taxon>
        <taxon>Berthellina</taxon>
    </lineage>
</organism>
<evidence type="ECO:0000256" key="1">
    <source>
        <dbReference type="SAM" id="MobiDB-lite"/>
    </source>
</evidence>
<protein>
    <submittedName>
        <fullName evidence="3">ATP synthase F0 subunit 8</fullName>
    </submittedName>
</protein>